<feature type="domain" description="Thiamine pyrophosphate enzyme TPP-binding" evidence="5">
    <location>
        <begin position="408"/>
        <end position="556"/>
    </location>
</feature>
<protein>
    <submittedName>
        <fullName evidence="7">Benzoylformate decarboxylase</fullName>
    </submittedName>
</protein>
<accession>A0A1H3IEA9</accession>
<comment type="similarity">
    <text evidence="1 3">Belongs to the TPP enzyme family.</text>
</comment>
<dbReference type="Pfam" id="PF02775">
    <property type="entry name" value="TPP_enzyme_C"/>
    <property type="match status" value="1"/>
</dbReference>
<dbReference type="STRING" id="660517.SAMN04487946_109133"/>
<keyword evidence="2 3" id="KW-0786">Thiamine pyrophosphate</keyword>
<dbReference type="RefSeq" id="WP_089768129.1">
    <property type="nucleotide sequence ID" value="NZ_FNPB01000009.1"/>
</dbReference>
<dbReference type="PANTHER" id="PTHR18968:SF86">
    <property type="entry name" value="ACETOLACTATE SYNTHASE LARGE SUBUNIT ILVX-RELATED"/>
    <property type="match status" value="1"/>
</dbReference>
<dbReference type="Gene3D" id="3.40.50.970">
    <property type="match status" value="2"/>
</dbReference>
<evidence type="ECO:0000256" key="3">
    <source>
        <dbReference type="RuleBase" id="RU362132"/>
    </source>
</evidence>
<evidence type="ECO:0000313" key="7">
    <source>
        <dbReference type="EMBL" id="SDY25609.1"/>
    </source>
</evidence>
<sequence length="560" mass="59129">MQSEPTTGAELLLNALESYGVTHLFGNPGTTELPIMRAVAESDLTYVLGLHEDIAVGMAGGYASVRRYHAHYDPSVTPLGVVNLHVAPGLAHGLGNVQNASWSGAPLLVTAGNHSTDFQHEEPILSGELAGMVDEYCKLSAEISDVSNVPTMVRRAVKTALTPPMGPVFLGLPMDVMNAETTAEPERLGAIPAPGRGDKSQIDAAAAALERGDDPVLVLGDRVARAGPGAIEAAVSLAEATGCAVYSEMNTCEVNFPPEHEQWVSYLTPDPDMGRAAFDADSLVFVGCTSNTPYIPYDEPYVPSDATIVDIDVDDADIAKNDPADIAIVGDLGSVMREIADSVAVSEARRRQRTQDLAARRSEAASFLGVETETPSDGEISKELLAETITEVAPDGFLVNESNTSKFALLSRFQPGPEQFLSNKNGGLGYSLPATVGAAVAHREGGDDRSVVGFVGDGSYLYYPQSLYSAARYDLDLTVVVPNNRNYRILKDGMLDIYGGADEDHEYVGMDFDPAVDLAANAESHGAGGFRVDDAADLSQTLTAAVDDAGPAVVDVPVRD</sequence>
<dbReference type="GO" id="GO:0000287">
    <property type="term" value="F:magnesium ion binding"/>
    <property type="evidence" value="ECO:0007669"/>
    <property type="project" value="InterPro"/>
</dbReference>
<gene>
    <name evidence="7" type="ORF">SAMN04487946_109133</name>
</gene>
<dbReference type="InterPro" id="IPR012001">
    <property type="entry name" value="Thiamin_PyroP_enz_TPP-bd_dom"/>
</dbReference>
<dbReference type="InterPro" id="IPR012000">
    <property type="entry name" value="Thiamin_PyroP_enz_cen_dom"/>
</dbReference>
<name>A0A1H3IEA9_9EURY</name>
<dbReference type="CDD" id="cd07035">
    <property type="entry name" value="TPP_PYR_POX_like"/>
    <property type="match status" value="1"/>
</dbReference>
<dbReference type="OrthoDB" id="6837at2157"/>
<dbReference type="Pfam" id="PF02776">
    <property type="entry name" value="TPP_enzyme_N"/>
    <property type="match status" value="1"/>
</dbReference>
<dbReference type="GO" id="GO:0006082">
    <property type="term" value="P:organic acid metabolic process"/>
    <property type="evidence" value="ECO:0007669"/>
    <property type="project" value="UniProtKB-ARBA"/>
</dbReference>
<dbReference type="Pfam" id="PF00205">
    <property type="entry name" value="TPP_enzyme_M"/>
    <property type="match status" value="1"/>
</dbReference>
<keyword evidence="8" id="KW-1185">Reference proteome</keyword>
<evidence type="ECO:0000256" key="1">
    <source>
        <dbReference type="ARBA" id="ARBA00007812"/>
    </source>
</evidence>
<proteinExistence type="inferred from homology"/>
<feature type="domain" description="Thiamine pyrophosphate enzyme N-terminal TPP-binding" evidence="6">
    <location>
        <begin position="7"/>
        <end position="120"/>
    </location>
</feature>
<dbReference type="GO" id="GO:0044272">
    <property type="term" value="P:sulfur compound biosynthetic process"/>
    <property type="evidence" value="ECO:0007669"/>
    <property type="project" value="UniProtKB-ARBA"/>
</dbReference>
<evidence type="ECO:0000256" key="2">
    <source>
        <dbReference type="ARBA" id="ARBA00023052"/>
    </source>
</evidence>
<dbReference type="EMBL" id="FNPB01000009">
    <property type="protein sequence ID" value="SDY25609.1"/>
    <property type="molecule type" value="Genomic_DNA"/>
</dbReference>
<dbReference type="CDD" id="cd02002">
    <property type="entry name" value="TPP_BFDC"/>
    <property type="match status" value="1"/>
</dbReference>
<dbReference type="InterPro" id="IPR045229">
    <property type="entry name" value="TPP_enz"/>
</dbReference>
<dbReference type="InterPro" id="IPR029061">
    <property type="entry name" value="THDP-binding"/>
</dbReference>
<dbReference type="PANTHER" id="PTHR18968">
    <property type="entry name" value="THIAMINE PYROPHOSPHATE ENZYMES"/>
    <property type="match status" value="1"/>
</dbReference>
<dbReference type="GO" id="GO:0030976">
    <property type="term" value="F:thiamine pyrophosphate binding"/>
    <property type="evidence" value="ECO:0007669"/>
    <property type="project" value="InterPro"/>
</dbReference>
<evidence type="ECO:0000259" key="4">
    <source>
        <dbReference type="Pfam" id="PF00205"/>
    </source>
</evidence>
<dbReference type="AlphaFoldDB" id="A0A1H3IEA9"/>
<feature type="domain" description="Thiamine pyrophosphate enzyme central" evidence="4">
    <location>
        <begin position="202"/>
        <end position="338"/>
    </location>
</feature>
<evidence type="ECO:0000313" key="8">
    <source>
        <dbReference type="Proteomes" id="UP000199170"/>
    </source>
</evidence>
<evidence type="ECO:0000259" key="6">
    <source>
        <dbReference type="Pfam" id="PF02776"/>
    </source>
</evidence>
<dbReference type="GO" id="GO:0003984">
    <property type="term" value="F:acetolactate synthase activity"/>
    <property type="evidence" value="ECO:0007669"/>
    <property type="project" value="TreeGrafter"/>
</dbReference>
<dbReference type="Proteomes" id="UP000199170">
    <property type="component" value="Unassembled WGS sequence"/>
</dbReference>
<dbReference type="InterPro" id="IPR029035">
    <property type="entry name" value="DHS-like_NAD/FAD-binding_dom"/>
</dbReference>
<dbReference type="InterPro" id="IPR011766">
    <property type="entry name" value="TPP_enzyme_TPP-bd"/>
</dbReference>
<reference evidence="8" key="1">
    <citation type="submission" date="2016-10" db="EMBL/GenBank/DDBJ databases">
        <authorList>
            <person name="Varghese N."/>
            <person name="Submissions S."/>
        </authorList>
    </citation>
    <scope>NUCLEOTIDE SEQUENCE [LARGE SCALE GENOMIC DNA]</scope>
    <source>
        <strain evidence="8">CGMCC 1.10118</strain>
    </source>
</reference>
<organism evidence="7 8">
    <name type="scientific">Halobellus clavatus</name>
    <dbReference type="NCBI Taxonomy" id="660517"/>
    <lineage>
        <taxon>Archaea</taxon>
        <taxon>Methanobacteriati</taxon>
        <taxon>Methanobacteriota</taxon>
        <taxon>Stenosarchaea group</taxon>
        <taxon>Halobacteria</taxon>
        <taxon>Halobacteriales</taxon>
        <taxon>Haloferacaceae</taxon>
        <taxon>Halobellus</taxon>
    </lineage>
</organism>
<dbReference type="Gene3D" id="3.40.50.1220">
    <property type="entry name" value="TPP-binding domain"/>
    <property type="match status" value="1"/>
</dbReference>
<dbReference type="GO" id="GO:0050660">
    <property type="term" value="F:flavin adenine dinucleotide binding"/>
    <property type="evidence" value="ECO:0007669"/>
    <property type="project" value="TreeGrafter"/>
</dbReference>
<evidence type="ECO:0000259" key="5">
    <source>
        <dbReference type="Pfam" id="PF02775"/>
    </source>
</evidence>
<dbReference type="SUPFAM" id="SSF52467">
    <property type="entry name" value="DHS-like NAD/FAD-binding domain"/>
    <property type="match status" value="1"/>
</dbReference>
<dbReference type="SUPFAM" id="SSF52518">
    <property type="entry name" value="Thiamin diphosphate-binding fold (THDP-binding)"/>
    <property type="match status" value="2"/>
</dbReference>